<protein>
    <submittedName>
        <fullName evidence="1">Uncharacterized protein</fullName>
    </submittedName>
</protein>
<reference evidence="1 2" key="1">
    <citation type="submission" date="2016-06" db="EMBL/GenBank/DDBJ databases">
        <title>Microsymbionts genomes from the relict species Vavilovia formosa.</title>
        <authorList>
            <person name="Chirak E."/>
            <person name="Kimeklis A."/>
            <person name="Andronov E."/>
        </authorList>
    </citation>
    <scope>NUCLEOTIDE SEQUENCE [LARGE SCALE GENOMIC DNA]</scope>
    <source>
        <strain evidence="1 2">Vaf10</strain>
        <plasmid evidence="2">Plasmid unnamed1</plasmid>
    </source>
</reference>
<gene>
    <name evidence="1" type="ORF">BA011_28380</name>
</gene>
<keyword evidence="1" id="KW-0614">Plasmid</keyword>
<evidence type="ECO:0000313" key="2">
    <source>
        <dbReference type="Proteomes" id="UP000092691"/>
    </source>
</evidence>
<geneLocation type="plasmid" evidence="1 2">
    <name>unnamed1</name>
</geneLocation>
<name>A0A1B1CIR8_RHILE</name>
<accession>A0A1B1CIR8</accession>
<proteinExistence type="predicted"/>
<dbReference type="Proteomes" id="UP000092691">
    <property type="component" value="Plasmid unnamed1"/>
</dbReference>
<evidence type="ECO:0000313" key="1">
    <source>
        <dbReference type="EMBL" id="ANP89658.1"/>
    </source>
</evidence>
<dbReference type="EMBL" id="CP016287">
    <property type="protein sequence ID" value="ANP89658.1"/>
    <property type="molecule type" value="Genomic_DNA"/>
</dbReference>
<organism evidence="1 2">
    <name type="scientific">Rhizobium leguminosarum</name>
    <dbReference type="NCBI Taxonomy" id="384"/>
    <lineage>
        <taxon>Bacteria</taxon>
        <taxon>Pseudomonadati</taxon>
        <taxon>Pseudomonadota</taxon>
        <taxon>Alphaproteobacteria</taxon>
        <taxon>Hyphomicrobiales</taxon>
        <taxon>Rhizobiaceae</taxon>
        <taxon>Rhizobium/Agrobacterium group</taxon>
        <taxon>Rhizobium</taxon>
    </lineage>
</organism>
<dbReference type="AlphaFoldDB" id="A0A1B1CIR8"/>
<sequence>MGTIDNAFNGLVFLTPATPEFGLHRLPKAAGVDADAARKSTGSAASRFTINYSHLIYRHTPLIQTVCWPW</sequence>